<dbReference type="EMBL" id="WTYY01000003">
    <property type="protein sequence ID" value="MXO88483.1"/>
    <property type="molecule type" value="Genomic_DNA"/>
</dbReference>
<keyword evidence="2" id="KW-1185">Reference proteome</keyword>
<protein>
    <recommendedName>
        <fullName evidence="3">DUF3800 domain-containing protein</fullName>
    </recommendedName>
</protein>
<gene>
    <name evidence="1" type="ORF">GRI32_06990</name>
</gene>
<name>A0A844ZLM4_9SPHN</name>
<evidence type="ECO:0000313" key="2">
    <source>
        <dbReference type="Proteomes" id="UP000435243"/>
    </source>
</evidence>
<dbReference type="OrthoDB" id="8478467at2"/>
<sequence>MAFVIEHDRTATEFDDDTLLVFVDETGDERLSSFEVPYFGFGGCLCRASDYETAIERSWTILESKFSYKGSRLHASELNPKELSDAQKSALGTYFAKGAFGRFAAIAKSSMINETEHSAFHLTAYMAIQQMLEVIKRMGGDFSGIVMLFEHSQRLDSLYNDYFRRYDFRRKDGAKVPCFFATQAKNTGKELLAGLVVADFVAHTAGSMSRTTQGGTVKAKRRDFAAIFSHEFASHMFIDAIRSQ</sequence>
<organism evidence="1 2">
    <name type="scientific">Alteraurantiacibacter aestuarii</name>
    <dbReference type="NCBI Taxonomy" id="650004"/>
    <lineage>
        <taxon>Bacteria</taxon>
        <taxon>Pseudomonadati</taxon>
        <taxon>Pseudomonadota</taxon>
        <taxon>Alphaproteobacteria</taxon>
        <taxon>Sphingomonadales</taxon>
        <taxon>Erythrobacteraceae</taxon>
        <taxon>Alteraurantiacibacter</taxon>
    </lineage>
</organism>
<reference evidence="1 2" key="1">
    <citation type="submission" date="2019-12" db="EMBL/GenBank/DDBJ databases">
        <title>Genomic-based taxomic classification of the family Erythrobacteraceae.</title>
        <authorList>
            <person name="Xu L."/>
        </authorList>
    </citation>
    <scope>NUCLEOTIDE SEQUENCE [LARGE SCALE GENOMIC DNA]</scope>
    <source>
        <strain evidence="1 2">JCM 16339</strain>
    </source>
</reference>
<dbReference type="RefSeq" id="WP_160590684.1">
    <property type="nucleotide sequence ID" value="NZ_BAAAFP010000001.1"/>
</dbReference>
<evidence type="ECO:0008006" key="3">
    <source>
        <dbReference type="Google" id="ProtNLM"/>
    </source>
</evidence>
<proteinExistence type="predicted"/>
<evidence type="ECO:0000313" key="1">
    <source>
        <dbReference type="EMBL" id="MXO88483.1"/>
    </source>
</evidence>
<comment type="caution">
    <text evidence="1">The sequence shown here is derived from an EMBL/GenBank/DDBJ whole genome shotgun (WGS) entry which is preliminary data.</text>
</comment>
<dbReference type="AlphaFoldDB" id="A0A844ZLM4"/>
<accession>A0A844ZLM4</accession>
<dbReference type="Proteomes" id="UP000435243">
    <property type="component" value="Unassembled WGS sequence"/>
</dbReference>